<dbReference type="KEGG" id="dpp:DICPUDRAFT_154693"/>
<evidence type="ECO:0000313" key="2">
    <source>
        <dbReference type="EMBL" id="EGC33253.1"/>
    </source>
</evidence>
<dbReference type="InParanoid" id="F0ZS07"/>
<dbReference type="VEuPathDB" id="AmoebaDB:DICPUDRAFT_154693"/>
<keyword evidence="3" id="KW-1185">Reference proteome</keyword>
<accession>F0ZS07</accession>
<dbReference type="AlphaFoldDB" id="F0ZS07"/>
<dbReference type="FunCoup" id="F0ZS07">
    <property type="interactions" value="22"/>
</dbReference>
<dbReference type="PANTHER" id="PTHR32134">
    <property type="entry name" value="FNIP REPEAT-CONTAINING PROTEIN"/>
    <property type="match status" value="1"/>
</dbReference>
<dbReference type="RefSeq" id="XP_003290200.1">
    <property type="nucleotide sequence ID" value="XM_003290152.1"/>
</dbReference>
<gene>
    <name evidence="2" type="ORF">DICPUDRAFT_154693</name>
</gene>
<dbReference type="EMBL" id="GL871150">
    <property type="protein sequence ID" value="EGC33253.1"/>
    <property type="molecule type" value="Genomic_DNA"/>
</dbReference>
<sequence length="608" mass="70649">MDCYNKVFNNLFIKKEIFRHLNLFNVNYSRNFTVQEFKEFKRKDYLIQLKLQLCEDDIEKDGDLLLSLVPDNVESIVLSSKRSQHFNEDISIKLPSIPNSIKKFKTPKWFIGPFPRFSNDGLSSLKVLILGENNSLDQKLNQLPSSLEVLKIIGYFHSIEKDILPNSLKLFHVEAGGKTPLFIERNALPDSLTELKVVGFTLPFEESSFLPNNLKTISITNYDIQKVEISKHFFPSSHLENLEIVFLCDDNFDFLQTLTNLKTFKIKHHNQNISKLPKSLSTLTVNSNASNLYQLSTIGLKHLEFGYFFNALLTKDGKSILPHETIEKIEFGFLFNHEIGLKEFINCNQLKEIHFGLNFNQKLLPNILPKNLVRLSFKGFNNGDTPLINSGELFPKTLEYLKFGKFSINSLPPNLTSLELSNYLYMYDFELPSPSIMVKAKFFRNSLLRDSCFKRILNHIEYVENSYDDYNHVFTSYPKNLKVFKLYSEFKHPLETLCLKKKSKLEYLDLGFSFNQPIFKDCLPLENSIKVLVLGKCFSQKIILNWFSNLENLVIFGDPLVLLSEEDEGKEHCFGCLKYISTPINNYKFLNNLNNIFYPFLKFLKKNK</sequence>
<name>F0ZS07_DICPU</name>
<dbReference type="GeneID" id="10504570"/>
<dbReference type="SUPFAM" id="SSF52047">
    <property type="entry name" value="RNI-like"/>
    <property type="match status" value="1"/>
</dbReference>
<evidence type="ECO:0000256" key="1">
    <source>
        <dbReference type="ARBA" id="ARBA00022737"/>
    </source>
</evidence>
<organism evidence="2 3">
    <name type="scientific">Dictyostelium purpureum</name>
    <name type="common">Slime mold</name>
    <dbReference type="NCBI Taxonomy" id="5786"/>
    <lineage>
        <taxon>Eukaryota</taxon>
        <taxon>Amoebozoa</taxon>
        <taxon>Evosea</taxon>
        <taxon>Eumycetozoa</taxon>
        <taxon>Dictyostelia</taxon>
        <taxon>Dictyosteliales</taxon>
        <taxon>Dictyosteliaceae</taxon>
        <taxon>Dictyostelium</taxon>
    </lineage>
</organism>
<dbReference type="PANTHER" id="PTHR32134:SF169">
    <property type="entry name" value="FNIP REPEAT-CONTAINING PROTEIN-RELATED"/>
    <property type="match status" value="1"/>
</dbReference>
<dbReference type="InterPro" id="IPR008615">
    <property type="entry name" value="FNIP"/>
</dbReference>
<reference evidence="3" key="1">
    <citation type="journal article" date="2011" name="Genome Biol.">
        <title>Comparative genomics of the social amoebae Dictyostelium discoideum and Dictyostelium purpureum.</title>
        <authorList>
            <consortium name="US DOE Joint Genome Institute (JGI-PGF)"/>
            <person name="Sucgang R."/>
            <person name="Kuo A."/>
            <person name="Tian X."/>
            <person name="Salerno W."/>
            <person name="Parikh A."/>
            <person name="Feasley C.L."/>
            <person name="Dalin E."/>
            <person name="Tu H."/>
            <person name="Huang E."/>
            <person name="Barry K."/>
            <person name="Lindquist E."/>
            <person name="Shapiro H."/>
            <person name="Bruce D."/>
            <person name="Schmutz J."/>
            <person name="Salamov A."/>
            <person name="Fey P."/>
            <person name="Gaudet P."/>
            <person name="Anjard C."/>
            <person name="Babu M.M."/>
            <person name="Basu S."/>
            <person name="Bushmanova Y."/>
            <person name="van der Wel H."/>
            <person name="Katoh-Kurasawa M."/>
            <person name="Dinh C."/>
            <person name="Coutinho P.M."/>
            <person name="Saito T."/>
            <person name="Elias M."/>
            <person name="Schaap P."/>
            <person name="Kay R.R."/>
            <person name="Henrissat B."/>
            <person name="Eichinger L."/>
            <person name="Rivero F."/>
            <person name="Putnam N.H."/>
            <person name="West C.M."/>
            <person name="Loomis W.F."/>
            <person name="Chisholm R.L."/>
            <person name="Shaulsky G."/>
            <person name="Strassmann J.E."/>
            <person name="Queller D.C."/>
            <person name="Kuspa A."/>
            <person name="Grigoriev I.V."/>
        </authorList>
    </citation>
    <scope>NUCLEOTIDE SEQUENCE [LARGE SCALE GENOMIC DNA]</scope>
    <source>
        <strain evidence="3">QSDP1</strain>
    </source>
</reference>
<keyword evidence="1" id="KW-0677">Repeat</keyword>
<protein>
    <submittedName>
        <fullName evidence="2">Uncharacterized protein</fullName>
    </submittedName>
</protein>
<dbReference type="Proteomes" id="UP000001064">
    <property type="component" value="Unassembled WGS sequence"/>
</dbReference>
<dbReference type="Pfam" id="PF05725">
    <property type="entry name" value="FNIP"/>
    <property type="match status" value="1"/>
</dbReference>
<evidence type="ECO:0000313" key="3">
    <source>
        <dbReference type="Proteomes" id="UP000001064"/>
    </source>
</evidence>
<proteinExistence type="predicted"/>
<dbReference type="InterPro" id="IPR051251">
    <property type="entry name" value="STK_FNIP-Repeat"/>
</dbReference>